<feature type="region of interest" description="Disordered" evidence="1">
    <location>
        <begin position="80"/>
        <end position="115"/>
    </location>
</feature>
<feature type="compositionally biased region" description="Basic residues" evidence="1">
    <location>
        <begin position="7"/>
        <end position="16"/>
    </location>
</feature>
<feature type="region of interest" description="Disordered" evidence="1">
    <location>
        <begin position="1"/>
        <end position="28"/>
    </location>
</feature>
<organism evidence="2 3">
    <name type="scientific">Streptantibioticus ferralitis</name>
    <dbReference type="NCBI Taxonomy" id="236510"/>
    <lineage>
        <taxon>Bacteria</taxon>
        <taxon>Bacillati</taxon>
        <taxon>Actinomycetota</taxon>
        <taxon>Actinomycetes</taxon>
        <taxon>Kitasatosporales</taxon>
        <taxon>Streptomycetaceae</taxon>
        <taxon>Streptantibioticus</taxon>
    </lineage>
</organism>
<proteinExistence type="predicted"/>
<dbReference type="RefSeq" id="WP_275821752.1">
    <property type="nucleotide sequence ID" value="NZ_BAAANM010000016.1"/>
</dbReference>
<comment type="caution">
    <text evidence="2">The sequence shown here is derived from an EMBL/GenBank/DDBJ whole genome shotgun (WGS) entry which is preliminary data.</text>
</comment>
<reference evidence="2 3" key="1">
    <citation type="submission" date="2023-03" db="EMBL/GenBank/DDBJ databases">
        <title>Draft genome sequence of type strain Streptomyces ferralitis JCM 14344.</title>
        <authorList>
            <person name="Klaysubun C."/>
            <person name="Duangmal K."/>
        </authorList>
    </citation>
    <scope>NUCLEOTIDE SEQUENCE [LARGE SCALE GENOMIC DNA]</scope>
    <source>
        <strain evidence="2 3">JCM 14344</strain>
    </source>
</reference>
<accession>A0ABT5ZAD8</accession>
<name>A0ABT5ZAD8_9ACTN</name>
<feature type="compositionally biased region" description="Basic residues" evidence="1">
    <location>
        <begin position="101"/>
        <end position="115"/>
    </location>
</feature>
<dbReference type="EMBL" id="JARHTQ010000040">
    <property type="protein sequence ID" value="MDF2260800.1"/>
    <property type="molecule type" value="Genomic_DNA"/>
</dbReference>
<protein>
    <submittedName>
        <fullName evidence="2">Uncharacterized protein</fullName>
    </submittedName>
</protein>
<evidence type="ECO:0000256" key="1">
    <source>
        <dbReference type="SAM" id="MobiDB-lite"/>
    </source>
</evidence>
<evidence type="ECO:0000313" key="3">
    <source>
        <dbReference type="Proteomes" id="UP001220022"/>
    </source>
</evidence>
<sequence>MTDPRPRNGRAPRLRSPRNAAATDADADAATAAALDPAAGGHVLLPAEAAVAPLRQVGRRLAIAAAVLVATAFIVHADREGYHDNAGGGVGVRSASPSRGPGRRPRFRPMPHHRA</sequence>
<evidence type="ECO:0000313" key="2">
    <source>
        <dbReference type="EMBL" id="MDF2260800.1"/>
    </source>
</evidence>
<keyword evidence="3" id="KW-1185">Reference proteome</keyword>
<dbReference type="Proteomes" id="UP001220022">
    <property type="component" value="Unassembled WGS sequence"/>
</dbReference>
<gene>
    <name evidence="2" type="ORF">P2L57_35315</name>
</gene>